<dbReference type="Proteomes" id="UP000069272">
    <property type="component" value="Chromosome 3L"/>
</dbReference>
<reference evidence="1 2" key="1">
    <citation type="journal article" date="2017" name="G3 (Bethesda)">
        <title>The Physical Genome Mapping of Anopheles albimanus Corrected Scaffold Misassemblies and Identified Interarm Rearrangements in Genus Anopheles.</title>
        <authorList>
            <person name="Artemov G.N."/>
            <person name="Peery A.N."/>
            <person name="Jiang X."/>
            <person name="Tu Z."/>
            <person name="Stegniy V.N."/>
            <person name="Sharakhova M.V."/>
            <person name="Sharakhov I.V."/>
        </authorList>
    </citation>
    <scope>NUCLEOTIDE SEQUENCE [LARGE SCALE GENOMIC DNA]</scope>
    <source>
        <strain evidence="1 2">ALBI9_A</strain>
    </source>
</reference>
<reference evidence="1" key="2">
    <citation type="submission" date="2022-08" db="UniProtKB">
        <authorList>
            <consortium name="EnsemblMetazoa"/>
        </authorList>
    </citation>
    <scope>IDENTIFICATION</scope>
    <source>
        <strain evidence="1">STECLA/ALBI9_A</strain>
    </source>
</reference>
<dbReference type="EnsemblMetazoa" id="AALB014551-RA">
    <property type="protein sequence ID" value="AALB014551-PA"/>
    <property type="gene ID" value="AALB014551"/>
</dbReference>
<evidence type="ECO:0000313" key="2">
    <source>
        <dbReference type="Proteomes" id="UP000069272"/>
    </source>
</evidence>
<name>A0A182FY45_ANOAL</name>
<dbReference type="VEuPathDB" id="VectorBase:AALB014551"/>
<sequence length="35" mass="4063">MDSVCYPKKMRGLTDYGSCCCCWQTVSRTPDLEER</sequence>
<evidence type="ECO:0000313" key="1">
    <source>
        <dbReference type="EnsemblMetazoa" id="AALB014551-PA"/>
    </source>
</evidence>
<accession>A0A182FY45</accession>
<keyword evidence="2" id="KW-1185">Reference proteome</keyword>
<organism evidence="1 2">
    <name type="scientific">Anopheles albimanus</name>
    <name type="common">New world malaria mosquito</name>
    <dbReference type="NCBI Taxonomy" id="7167"/>
    <lineage>
        <taxon>Eukaryota</taxon>
        <taxon>Metazoa</taxon>
        <taxon>Ecdysozoa</taxon>
        <taxon>Arthropoda</taxon>
        <taxon>Hexapoda</taxon>
        <taxon>Insecta</taxon>
        <taxon>Pterygota</taxon>
        <taxon>Neoptera</taxon>
        <taxon>Endopterygota</taxon>
        <taxon>Diptera</taxon>
        <taxon>Nematocera</taxon>
        <taxon>Culicoidea</taxon>
        <taxon>Culicidae</taxon>
        <taxon>Anophelinae</taxon>
        <taxon>Anopheles</taxon>
    </lineage>
</organism>
<proteinExistence type="predicted"/>
<protein>
    <submittedName>
        <fullName evidence="1">Uncharacterized protein</fullName>
    </submittedName>
</protein>
<dbReference type="AlphaFoldDB" id="A0A182FY45"/>